<accession>A0A813G3I5</accession>
<reference evidence="2" key="1">
    <citation type="submission" date="2021-02" db="EMBL/GenBank/DDBJ databases">
        <authorList>
            <person name="Dougan E. K."/>
            <person name="Rhodes N."/>
            <person name="Thang M."/>
            <person name="Chan C."/>
        </authorList>
    </citation>
    <scope>NUCLEOTIDE SEQUENCE</scope>
</reference>
<dbReference type="AlphaFoldDB" id="A0A813G3I5"/>
<evidence type="ECO:0000313" key="3">
    <source>
        <dbReference type="Proteomes" id="UP000654075"/>
    </source>
</evidence>
<evidence type="ECO:0000313" key="2">
    <source>
        <dbReference type="EMBL" id="CAE8619431.1"/>
    </source>
</evidence>
<name>A0A813G3I5_POLGL</name>
<comment type="caution">
    <text evidence="2">The sequence shown here is derived from an EMBL/GenBank/DDBJ whole genome shotgun (WGS) entry which is preliminary data.</text>
</comment>
<proteinExistence type="predicted"/>
<feature type="compositionally biased region" description="Basic and acidic residues" evidence="1">
    <location>
        <begin position="1"/>
        <end position="15"/>
    </location>
</feature>
<gene>
    <name evidence="2" type="ORF">PGLA1383_LOCUS37020</name>
</gene>
<dbReference type="Proteomes" id="UP000654075">
    <property type="component" value="Unassembled WGS sequence"/>
</dbReference>
<keyword evidence="3" id="KW-1185">Reference proteome</keyword>
<sequence length="961" mass="114167">MLGQLDAKEEQKVEQEEVSQEEVTTQETWQSPDQFCRDRREEGFHCDGKRRIQCRREGLQWTAGLKRDCDFACRFGECKNMLGQLDAKEEQKVEQEEVSQEEVTTQETWQSPDQFCRDRREEGFHCDGKRRIQCRREGLQWTAGLKRDCDFACRFGECKNMLGQLDAKEEQKVEQEEVSQEEVTTQETWQSPDQFCRDRREEGFHCDGKRRIQCRREGLQWTAGLKRDCDFACRFGECKNMLGQLDAKEEQKVEQEEVSQEEVTTQETWQSPDQFCRDRREEGFHCDGKRRIQCRREGLQWTAGLKRDCDFACRFGECKNMLGQLDAKEEQKVEQEEVSQEEVTTQETWQSPDQFCRDRREEGFHCDGKRRIQCRREGLQWTAGLKRDCDFACRFGECKNMLGQLDAKEEQKVEQEEVSQEEVTTQETWQSPDQFCRDRREEGFHCDGKRRIQCRREGLQWTAGLKRDCDFACRFGECKNMLGQLDAKEEQKVEQKEVSQEEVTTQETWQSPDQFCRDRREEGFHCDGKRRIQCRREGLQWTAGLKRDCDFACRFGECKNMLGQLDAKEEQKVEQEEVSQEEVTTQETWQSPDQFCRDRREEGFHCDGKRRIQCRREGLQWTAGLKRDCDFACRFGECKNMLGQLDAKEEQKVEQEEVSQEEVTTQETWQSPDQFCRDRREEGFHCDGKRRIQCRREGLQWTARLKRDCDVACRFGECKNMLGQLDAKEEQKVEQEEVSQEEVTTQETWQSPDQFCRDRREEGFHCDGKRRIQCRREGLQWTARLKRDCDVACRFGECKNMLGQLDAKEEQKVEQEEVSQEAVTTQETWQSPDQFCRDRREEGFHCDGKRRIQCRREGLQWTAGLKRDCDFACRFGECKNMLGQLDAKEEQKVEQEEVSQEEVTTQETWQSPDQFCRDRREEGFHCDGKRRIQCRREGLQWTAGLKRDCDFACRFGECKDF</sequence>
<dbReference type="EMBL" id="CAJNNV010027053">
    <property type="protein sequence ID" value="CAE8619431.1"/>
    <property type="molecule type" value="Genomic_DNA"/>
</dbReference>
<protein>
    <submittedName>
        <fullName evidence="2">Uncharacterized protein</fullName>
    </submittedName>
</protein>
<organism evidence="2 3">
    <name type="scientific">Polarella glacialis</name>
    <name type="common">Dinoflagellate</name>
    <dbReference type="NCBI Taxonomy" id="89957"/>
    <lineage>
        <taxon>Eukaryota</taxon>
        <taxon>Sar</taxon>
        <taxon>Alveolata</taxon>
        <taxon>Dinophyceae</taxon>
        <taxon>Suessiales</taxon>
        <taxon>Suessiaceae</taxon>
        <taxon>Polarella</taxon>
    </lineage>
</organism>
<evidence type="ECO:0000256" key="1">
    <source>
        <dbReference type="SAM" id="MobiDB-lite"/>
    </source>
</evidence>
<feature type="region of interest" description="Disordered" evidence="1">
    <location>
        <begin position="1"/>
        <end position="31"/>
    </location>
</feature>